<comment type="caution">
    <text evidence="1">The sequence shown here is derived from an EMBL/GenBank/DDBJ whole genome shotgun (WGS) entry which is preliminary data.</text>
</comment>
<evidence type="ECO:0000313" key="1">
    <source>
        <dbReference type="EMBL" id="TYK47158.1"/>
    </source>
</evidence>
<organism evidence="1 2">
    <name type="scientific">Actinomadura decatromicini</name>
    <dbReference type="NCBI Taxonomy" id="2604572"/>
    <lineage>
        <taxon>Bacteria</taxon>
        <taxon>Bacillati</taxon>
        <taxon>Actinomycetota</taxon>
        <taxon>Actinomycetes</taxon>
        <taxon>Streptosporangiales</taxon>
        <taxon>Thermomonosporaceae</taxon>
        <taxon>Actinomadura</taxon>
    </lineage>
</organism>
<dbReference type="AlphaFoldDB" id="A0A5D3FGR3"/>
<protein>
    <recommendedName>
        <fullName evidence="3">Phage gp6-like head-tail connector protein</fullName>
    </recommendedName>
</protein>
<keyword evidence="2" id="KW-1185">Reference proteome</keyword>
<name>A0A5D3FGR3_9ACTN</name>
<proteinExistence type="predicted"/>
<dbReference type="EMBL" id="VSRQ01000005">
    <property type="protein sequence ID" value="TYK47158.1"/>
    <property type="molecule type" value="Genomic_DNA"/>
</dbReference>
<evidence type="ECO:0000313" key="2">
    <source>
        <dbReference type="Proteomes" id="UP000323505"/>
    </source>
</evidence>
<accession>A0A5D3FGR3</accession>
<dbReference type="RefSeq" id="WP_148763392.1">
    <property type="nucleotide sequence ID" value="NZ_VSRQ01000005.1"/>
</dbReference>
<dbReference type="Proteomes" id="UP000323505">
    <property type="component" value="Unassembled WGS sequence"/>
</dbReference>
<gene>
    <name evidence="1" type="ORF">FXF68_25485</name>
</gene>
<evidence type="ECO:0008006" key="3">
    <source>
        <dbReference type="Google" id="ProtNLM"/>
    </source>
</evidence>
<reference evidence="1 2" key="1">
    <citation type="submission" date="2019-08" db="EMBL/GenBank/DDBJ databases">
        <title>Actinomadura sp. nov. CYP1-5 isolated from mountain soil.</title>
        <authorList>
            <person name="Songsumanus A."/>
            <person name="Kuncharoen N."/>
            <person name="Kudo T."/>
            <person name="Yuki M."/>
            <person name="Igarashi Y."/>
            <person name="Tanasupawat S."/>
        </authorList>
    </citation>
    <scope>NUCLEOTIDE SEQUENCE [LARGE SCALE GENOMIC DNA]</scope>
    <source>
        <strain evidence="1 2">CYP1-5</strain>
    </source>
</reference>
<sequence>MAPTYATPVELAEFLAPDPAPADPVAGRLLDRASRDVRRATKTARYDVDETGLPTDADTLAAMKTATLEHAAWRVGRGEEEGIPSGGGAVTSATIVGVSVTQAAGAGSGAIPETVNGIAYQAWLALEDAGLTGHAPDTGGC</sequence>